<evidence type="ECO:0000313" key="3">
    <source>
        <dbReference type="Proteomes" id="UP000009058"/>
    </source>
</evidence>
<feature type="region of interest" description="Disordered" evidence="1">
    <location>
        <begin position="1"/>
        <end position="23"/>
    </location>
</feature>
<organism evidence="2 3">
    <name type="scientific">Pyricularia oryzae (strain 70-15 / ATCC MYA-4617 / FGSC 8958)</name>
    <name type="common">Rice blast fungus</name>
    <name type="synonym">Magnaporthe oryzae</name>
    <dbReference type="NCBI Taxonomy" id="242507"/>
    <lineage>
        <taxon>Eukaryota</taxon>
        <taxon>Fungi</taxon>
        <taxon>Dikarya</taxon>
        <taxon>Ascomycota</taxon>
        <taxon>Pezizomycotina</taxon>
        <taxon>Sordariomycetes</taxon>
        <taxon>Sordariomycetidae</taxon>
        <taxon>Magnaporthales</taxon>
        <taxon>Pyriculariaceae</taxon>
        <taxon>Pyricularia</taxon>
    </lineage>
</organism>
<proteinExistence type="predicted"/>
<reference key="2">
    <citation type="submission" date="2011-05" db="EMBL/GenBank/DDBJ databases">
        <title>The Genome Sequence of Magnaporthe oryzae 70-15.</title>
        <authorList>
            <consortium name="The Broad Institute Genome Sequencing Platform"/>
            <person name="Ma L.-J."/>
            <person name="Dead R."/>
            <person name="Young S.K."/>
            <person name="Zeng Q."/>
            <person name="Gargeya S."/>
            <person name="Fitzgerald M."/>
            <person name="Haas B."/>
            <person name="Abouelleil A."/>
            <person name="Alvarado L."/>
            <person name="Arachchi H.M."/>
            <person name="Berlin A."/>
            <person name="Brown A."/>
            <person name="Chapman S.B."/>
            <person name="Chen Z."/>
            <person name="Dunbar C."/>
            <person name="Freedman E."/>
            <person name="Gearin G."/>
            <person name="Gellesch M."/>
            <person name="Goldberg J."/>
            <person name="Griggs A."/>
            <person name="Gujja S."/>
            <person name="Heiman D."/>
            <person name="Howarth C."/>
            <person name="Larson L."/>
            <person name="Lui A."/>
            <person name="MacDonald P.J.P."/>
            <person name="Mehta T."/>
            <person name="Montmayeur A."/>
            <person name="Murphy C."/>
            <person name="Neiman D."/>
            <person name="Pearson M."/>
            <person name="Priest M."/>
            <person name="Roberts A."/>
            <person name="Saif S."/>
            <person name="Shea T."/>
            <person name="Shenoy N."/>
            <person name="Sisk P."/>
            <person name="Stolte C."/>
            <person name="Sykes S."/>
            <person name="Yandava C."/>
            <person name="Wortman J."/>
            <person name="Nusbaum C."/>
            <person name="Birren B."/>
        </authorList>
    </citation>
    <scope>NUCLEOTIDE SEQUENCE</scope>
    <source>
        <strain>70-15</strain>
    </source>
</reference>
<evidence type="ECO:0000256" key="1">
    <source>
        <dbReference type="SAM" id="MobiDB-lite"/>
    </source>
</evidence>
<keyword evidence="3" id="KW-1185">Reference proteome</keyword>
<dbReference type="GeneID" id="12986718"/>
<dbReference type="RefSeq" id="XP_003715616.1">
    <property type="nucleotide sequence ID" value="XM_003715568.1"/>
</dbReference>
<reference evidence="2 3" key="1">
    <citation type="journal article" date="2005" name="Nature">
        <title>The genome sequence of the rice blast fungus Magnaporthe grisea.</title>
        <authorList>
            <person name="Dean R.A."/>
            <person name="Talbot N.J."/>
            <person name="Ebbole D.J."/>
            <person name="Farman M.L."/>
            <person name="Mitchell T.K."/>
            <person name="Orbach M.J."/>
            <person name="Thon M."/>
            <person name="Kulkarni R."/>
            <person name="Xu J.R."/>
            <person name="Pan H."/>
            <person name="Read N.D."/>
            <person name="Lee Y.H."/>
            <person name="Carbone I."/>
            <person name="Brown D."/>
            <person name="Oh Y.Y."/>
            <person name="Donofrio N."/>
            <person name="Jeong J.S."/>
            <person name="Soanes D.M."/>
            <person name="Djonovic S."/>
            <person name="Kolomiets E."/>
            <person name="Rehmeyer C."/>
            <person name="Li W."/>
            <person name="Harding M."/>
            <person name="Kim S."/>
            <person name="Lebrun M.H."/>
            <person name="Bohnert H."/>
            <person name="Coughlan S."/>
            <person name="Butler J."/>
            <person name="Calvo S."/>
            <person name="Ma L.J."/>
            <person name="Nicol R."/>
            <person name="Purcell S."/>
            <person name="Nusbaum C."/>
            <person name="Galagan J.E."/>
            <person name="Birren B.W."/>
        </authorList>
    </citation>
    <scope>NUCLEOTIDE SEQUENCE [LARGE SCALE GENOMIC DNA]</scope>
    <source>
        <strain evidence="3">70-15 / ATCC MYA-4617 / FGSC 8958</strain>
    </source>
</reference>
<accession>G4MVI3</accession>
<protein>
    <submittedName>
        <fullName evidence="2">Uncharacterized protein</fullName>
    </submittedName>
</protein>
<dbReference type="EMBL" id="CM001232">
    <property type="protein sequence ID" value="EHA55809.1"/>
    <property type="molecule type" value="Genomic_DNA"/>
</dbReference>
<gene>
    <name evidence="2" type="ORF">MGG_15913</name>
</gene>
<dbReference type="KEGG" id="mgr:MGG_15913"/>
<dbReference type="VEuPathDB" id="FungiDB:MGG_15913"/>
<dbReference type="AlphaFoldDB" id="G4MVI3"/>
<dbReference type="Proteomes" id="UP000009058">
    <property type="component" value="Chromosome 2"/>
</dbReference>
<sequence length="69" mass="7037">MATPPLAAATPSETPIPSMDHGSGRSDNALIMNCTSVPVFIASPYLPARLFAGQDPGSKPALIVAILSC</sequence>
<dbReference type="HOGENOM" id="CLU_2776419_0_0_1"/>
<dbReference type="InParanoid" id="G4MVI3"/>
<name>G4MVI3_PYRO7</name>
<evidence type="ECO:0000313" key="2">
    <source>
        <dbReference type="EMBL" id="EHA55809.1"/>
    </source>
</evidence>